<proteinExistence type="predicted"/>
<dbReference type="PANTHER" id="PTHR24559">
    <property type="entry name" value="TRANSPOSON TY3-I GAG-POL POLYPROTEIN"/>
    <property type="match status" value="1"/>
</dbReference>
<evidence type="ECO:0000259" key="2">
    <source>
        <dbReference type="Pfam" id="PF00078"/>
    </source>
</evidence>
<feature type="region of interest" description="Disordered" evidence="1">
    <location>
        <begin position="1"/>
        <end position="30"/>
    </location>
</feature>
<dbReference type="Gene3D" id="3.30.70.270">
    <property type="match status" value="1"/>
</dbReference>
<dbReference type="Proteomes" id="UP001231189">
    <property type="component" value="Unassembled WGS sequence"/>
</dbReference>
<dbReference type="Pfam" id="PF00078">
    <property type="entry name" value="RVT_1"/>
    <property type="match status" value="1"/>
</dbReference>
<dbReference type="InterPro" id="IPR000477">
    <property type="entry name" value="RT_dom"/>
</dbReference>
<evidence type="ECO:0000313" key="4">
    <source>
        <dbReference type="Proteomes" id="UP001231189"/>
    </source>
</evidence>
<comment type="caution">
    <text evidence="3">The sequence shown here is derived from an EMBL/GenBank/DDBJ whole genome shotgun (WGS) entry which is preliminary data.</text>
</comment>
<evidence type="ECO:0000313" key="3">
    <source>
        <dbReference type="EMBL" id="KAK1652751.1"/>
    </source>
</evidence>
<protein>
    <recommendedName>
        <fullName evidence="2">Reverse transcriptase domain-containing protein</fullName>
    </recommendedName>
</protein>
<gene>
    <name evidence="3" type="ORF">QYE76_070556</name>
</gene>
<feature type="domain" description="Reverse transcriptase" evidence="2">
    <location>
        <begin position="44"/>
        <end position="115"/>
    </location>
</feature>
<organism evidence="3 4">
    <name type="scientific">Lolium multiflorum</name>
    <name type="common">Italian ryegrass</name>
    <name type="synonym">Lolium perenne subsp. multiflorum</name>
    <dbReference type="NCBI Taxonomy" id="4521"/>
    <lineage>
        <taxon>Eukaryota</taxon>
        <taxon>Viridiplantae</taxon>
        <taxon>Streptophyta</taxon>
        <taxon>Embryophyta</taxon>
        <taxon>Tracheophyta</taxon>
        <taxon>Spermatophyta</taxon>
        <taxon>Magnoliopsida</taxon>
        <taxon>Liliopsida</taxon>
        <taxon>Poales</taxon>
        <taxon>Poaceae</taxon>
        <taxon>BOP clade</taxon>
        <taxon>Pooideae</taxon>
        <taxon>Poodae</taxon>
        <taxon>Poeae</taxon>
        <taxon>Poeae Chloroplast Group 2 (Poeae type)</taxon>
        <taxon>Loliodinae</taxon>
        <taxon>Loliinae</taxon>
        <taxon>Lolium</taxon>
    </lineage>
</organism>
<keyword evidence="4" id="KW-1185">Reference proteome</keyword>
<reference evidence="3" key="1">
    <citation type="submission" date="2023-07" db="EMBL/GenBank/DDBJ databases">
        <title>A chromosome-level genome assembly of Lolium multiflorum.</title>
        <authorList>
            <person name="Chen Y."/>
            <person name="Copetti D."/>
            <person name="Kolliker R."/>
            <person name="Studer B."/>
        </authorList>
    </citation>
    <scope>NUCLEOTIDE SEQUENCE</scope>
    <source>
        <strain evidence="3">02402/16</strain>
        <tissue evidence="3">Leaf</tissue>
    </source>
</reference>
<dbReference type="InterPro" id="IPR043128">
    <property type="entry name" value="Rev_trsase/Diguanyl_cyclase"/>
</dbReference>
<accession>A0AAD8SJU8</accession>
<dbReference type="InterPro" id="IPR053134">
    <property type="entry name" value="RNA-dir_DNA_polymerase"/>
</dbReference>
<dbReference type="PANTHER" id="PTHR24559:SF430">
    <property type="entry name" value="RNA-DIRECTED DNA POLYMERASE"/>
    <property type="match status" value="1"/>
</dbReference>
<dbReference type="InterPro" id="IPR043502">
    <property type="entry name" value="DNA/RNA_pol_sf"/>
</dbReference>
<dbReference type="EMBL" id="JAUUTY010000004">
    <property type="protein sequence ID" value="KAK1652751.1"/>
    <property type="molecule type" value="Genomic_DNA"/>
</dbReference>
<evidence type="ECO:0000256" key="1">
    <source>
        <dbReference type="SAM" id="MobiDB-lite"/>
    </source>
</evidence>
<dbReference type="AlphaFoldDB" id="A0AAD8SJU8"/>
<sequence length="131" mass="14998">MAMKSPPEKNPLSGRVPEAISESPEMGLRRRRSRKVFRIVAPRATYQRTMQRCLKDQIGRNVHAYVDNIAVMTRKVSDLISDLKETFDNLRRYKMMLNPLKCVFGVPAGKLLGFIVSHRGIEVNPEKSRLS</sequence>
<dbReference type="SUPFAM" id="SSF56672">
    <property type="entry name" value="DNA/RNA polymerases"/>
    <property type="match status" value="1"/>
</dbReference>
<name>A0AAD8SJU8_LOLMU</name>